<comment type="caution">
    <text evidence="1">The sequence shown here is derived from an EMBL/GenBank/DDBJ whole genome shotgun (WGS) entry which is preliminary data.</text>
</comment>
<accession>S3KHZ6</accession>
<proteinExistence type="predicted"/>
<dbReference type="Pfam" id="PF00543">
    <property type="entry name" value="P-II"/>
    <property type="match status" value="1"/>
</dbReference>
<dbReference type="GO" id="GO:0030234">
    <property type="term" value="F:enzyme regulator activity"/>
    <property type="evidence" value="ECO:0007669"/>
    <property type="project" value="InterPro"/>
</dbReference>
<dbReference type="InterPro" id="IPR002187">
    <property type="entry name" value="N-reg_PII"/>
</dbReference>
<dbReference type="Proteomes" id="UP000014541">
    <property type="component" value="Unassembled WGS sequence"/>
</dbReference>
<evidence type="ECO:0000313" key="1">
    <source>
        <dbReference type="EMBL" id="EPF31872.1"/>
    </source>
</evidence>
<dbReference type="RefSeq" id="WP_016526480.1">
    <property type="nucleotide sequence ID" value="NZ_KE332518.1"/>
</dbReference>
<dbReference type="InterPro" id="IPR011322">
    <property type="entry name" value="N-reg_PII-like_a/b"/>
</dbReference>
<dbReference type="STRING" id="1125699.HMPREF9194_02227"/>
<dbReference type="HOGENOM" id="CLU_102878_0_0_12"/>
<dbReference type="PROSITE" id="PS51343">
    <property type="entry name" value="PII_GLNB_DOM"/>
    <property type="match status" value="1"/>
</dbReference>
<dbReference type="SUPFAM" id="SSF54913">
    <property type="entry name" value="GlnB-like"/>
    <property type="match status" value="1"/>
</dbReference>
<sequence length="202" mass="21534">MEKLAVAIIPEQYTESFVSNVCECGAQKLIVFSGRGTAGPVLLQKLGLGATEKSIIGFFASSDVFSCIRSSWEKSEAQHKDCTGIVFSLLTEKLDMSKKSDHTLICVIVKSGYGEAVMQAARKAGAPGGTIIDARGTGTEQDMNFFGIQIVPEKEAVLIVAETKTADAITEAVKKLPHFGKPDSGILCTFAAESCFHLGTHN</sequence>
<organism evidence="1 2">
    <name type="scientific">Treponema maltophilum ATCC 51939</name>
    <dbReference type="NCBI Taxonomy" id="1125699"/>
    <lineage>
        <taxon>Bacteria</taxon>
        <taxon>Pseudomonadati</taxon>
        <taxon>Spirochaetota</taxon>
        <taxon>Spirochaetia</taxon>
        <taxon>Spirochaetales</taxon>
        <taxon>Treponemataceae</taxon>
        <taxon>Treponema</taxon>
    </lineage>
</organism>
<dbReference type="InterPro" id="IPR015867">
    <property type="entry name" value="N-reg_PII/ATP_PRibTrfase_C"/>
</dbReference>
<protein>
    <recommendedName>
        <fullName evidence="3">Nitrogen regulatory protein P-II</fullName>
    </recommendedName>
</protein>
<dbReference type="EMBL" id="ATFF01000006">
    <property type="protein sequence ID" value="EPF31872.1"/>
    <property type="molecule type" value="Genomic_DNA"/>
</dbReference>
<dbReference type="AlphaFoldDB" id="S3KHZ6"/>
<name>S3KHZ6_TREMA</name>
<keyword evidence="2" id="KW-1185">Reference proteome</keyword>
<dbReference type="PATRIC" id="fig|1125699.3.peg.2247"/>
<dbReference type="Gene3D" id="3.30.70.120">
    <property type="match status" value="1"/>
</dbReference>
<dbReference type="GO" id="GO:0006808">
    <property type="term" value="P:regulation of nitrogen utilization"/>
    <property type="evidence" value="ECO:0007669"/>
    <property type="project" value="InterPro"/>
</dbReference>
<dbReference type="eggNOG" id="COG0347">
    <property type="taxonomic scope" value="Bacteria"/>
</dbReference>
<evidence type="ECO:0000313" key="2">
    <source>
        <dbReference type="Proteomes" id="UP000014541"/>
    </source>
</evidence>
<reference evidence="1 2" key="1">
    <citation type="submission" date="2013-04" db="EMBL/GenBank/DDBJ databases">
        <title>The Genome Sequence of Treponema maltophilum ATCC 51939.</title>
        <authorList>
            <consortium name="The Broad Institute Genomics Platform"/>
            <person name="Earl A."/>
            <person name="Ward D."/>
            <person name="Feldgarden M."/>
            <person name="Gevers D."/>
            <person name="Leonetti C."/>
            <person name="Blanton J.M."/>
            <person name="Dewhirst F.E."/>
            <person name="Izard J."/>
            <person name="Walker B."/>
            <person name="Young S."/>
            <person name="Zeng Q."/>
            <person name="Gargeya S."/>
            <person name="Fitzgerald M."/>
            <person name="Haas B."/>
            <person name="Abouelleil A."/>
            <person name="Allen A.W."/>
            <person name="Alvarado L."/>
            <person name="Arachchi H.M."/>
            <person name="Berlin A.M."/>
            <person name="Chapman S.B."/>
            <person name="Gainer-Dewar J."/>
            <person name="Goldberg J."/>
            <person name="Griggs A."/>
            <person name="Gujja S."/>
            <person name="Hansen M."/>
            <person name="Howarth C."/>
            <person name="Imamovic A."/>
            <person name="Ireland A."/>
            <person name="Larimer J."/>
            <person name="McCowan C."/>
            <person name="Murphy C."/>
            <person name="Pearson M."/>
            <person name="Poon T.W."/>
            <person name="Priest M."/>
            <person name="Roberts A."/>
            <person name="Saif S."/>
            <person name="Shea T."/>
            <person name="Sisk P."/>
            <person name="Sykes S."/>
            <person name="Wortman J."/>
            <person name="Nusbaum C."/>
            <person name="Birren B."/>
        </authorList>
    </citation>
    <scope>NUCLEOTIDE SEQUENCE [LARGE SCALE GENOMIC DNA]</scope>
    <source>
        <strain evidence="1 2">ATCC 51939</strain>
    </source>
</reference>
<evidence type="ECO:0008006" key="3">
    <source>
        <dbReference type="Google" id="ProtNLM"/>
    </source>
</evidence>
<gene>
    <name evidence="1" type="ORF">HMPREF9194_02227</name>
</gene>